<keyword evidence="3 12" id="KW-0732">Signal</keyword>
<protein>
    <recommendedName>
        <fullName evidence="11">Reticulocalbin-3</fullName>
    </recommendedName>
</protein>
<comment type="subcellular location">
    <subcellularLocation>
        <location evidence="1">Endoplasmic reticulum lumen</location>
    </subcellularLocation>
</comment>
<keyword evidence="8" id="KW-0143">Chaperone</keyword>
<keyword evidence="15" id="KW-1185">Reference proteome</keyword>
<dbReference type="OrthoDB" id="293868at2759"/>
<comment type="function">
    <text evidence="9">Probable molecular chaperone assisting protein biosynthesis and transport in the endoplasmic reticulum. Required for the proper biosynthesis and transport of pulmonary surfactant-associated protein A/SP-A, pulmonary surfactant-associated protein D/SP-D and the lipid transporter ABCA3. By regulating both the proper expression and the degradation through the endoplasmic reticulum-associated protein degradation pathway of these proteins plays a crucial role in pulmonary surfactant homeostasis. Has an anti-fibrotic activity by negatively regulating the secretion of type I and type III collagens. This calcium-binding protein also transiently associates with immature PCSK6 and regulates its secretion.</text>
</comment>
<feature type="chain" id="PRO_5029489997" description="Reticulocalbin-3" evidence="12">
    <location>
        <begin position="21"/>
        <end position="324"/>
    </location>
</feature>
<keyword evidence="2" id="KW-0479">Metal-binding</keyword>
<dbReference type="FunFam" id="1.10.238.10:FF:000090">
    <property type="entry name" value="calumenin isoform X2"/>
    <property type="match status" value="1"/>
</dbReference>
<dbReference type="PROSITE" id="PS50222">
    <property type="entry name" value="EF_HAND_2"/>
    <property type="match status" value="3"/>
</dbReference>
<sequence length="324" mass="38079">MKNSLIVCMYLALLIAVTLAKPADKGRVKEEVKLSDEEHFEGNEHNPEYDHDAFLGHEDAKTFDNLSPEESRERLGKIVEKIDADKDGFVTEEELKDWILLQQSRYIYEDVDRQWKGHNVDGDPKITWQEYNQTTYSGLTEEELSRMQENQHMDFSTMIRRDKKRWKVADMDNDGDLTYEEFVGFLHPEEKGHMREIVVEETMEDIDQNGDGFVDIDEYIGDMWPKSEREKGGAEPDWVQTEREQFFAFRDRDGDRKMDREEIGQWILPEDYDHAQAEAQHLLMESDTDNDKKLTKAEILDKYDLFVGSQATDFGEALTRHDEF</sequence>
<dbReference type="GeneID" id="752471"/>
<evidence type="ECO:0000259" key="13">
    <source>
        <dbReference type="PROSITE" id="PS50222"/>
    </source>
</evidence>
<feature type="domain" description="EF-hand" evidence="13">
    <location>
        <begin position="194"/>
        <end position="229"/>
    </location>
</feature>
<dbReference type="CDD" id="cd16226">
    <property type="entry name" value="EFh_CREC_Calumenin_like"/>
    <property type="match status" value="1"/>
</dbReference>
<evidence type="ECO:0000256" key="2">
    <source>
        <dbReference type="ARBA" id="ARBA00022723"/>
    </source>
</evidence>
<dbReference type="PANTHER" id="PTHR10827:SF52">
    <property type="entry name" value="IP16409P"/>
    <property type="match status" value="1"/>
</dbReference>
<keyword evidence="7" id="KW-0325">Glycoprotein</keyword>
<dbReference type="PROSITE" id="PS00018">
    <property type="entry name" value="EF_HAND_1"/>
    <property type="match status" value="5"/>
</dbReference>
<dbReference type="InterPro" id="IPR002048">
    <property type="entry name" value="EF_hand_dom"/>
</dbReference>
<comment type="subunit">
    <text evidence="10">Interacts with PCSK6 (immature form including the propeptide); probably involved in the maturation and the secretion of PCSK6.</text>
</comment>
<evidence type="ECO:0000256" key="9">
    <source>
        <dbReference type="ARBA" id="ARBA00056975"/>
    </source>
</evidence>
<dbReference type="SMART" id="SM00054">
    <property type="entry name" value="EFh"/>
    <property type="match status" value="4"/>
</dbReference>
<proteinExistence type="predicted"/>
<feature type="domain" description="EF-hand" evidence="13">
    <location>
        <begin position="157"/>
        <end position="192"/>
    </location>
</feature>
<dbReference type="RefSeq" id="XP_003728895.1">
    <property type="nucleotide sequence ID" value="XM_003728847.3"/>
</dbReference>
<evidence type="ECO:0000313" key="14">
    <source>
        <dbReference type="EnsemblMetazoa" id="XP_003728895"/>
    </source>
</evidence>
<dbReference type="GO" id="GO:0015031">
    <property type="term" value="P:protein transport"/>
    <property type="evidence" value="ECO:0007669"/>
    <property type="project" value="UniProtKB-ARBA"/>
</dbReference>
<dbReference type="FunFam" id="1.10.238.10:FF:000104">
    <property type="entry name" value="calumenin isoform X1"/>
    <property type="match status" value="1"/>
</dbReference>
<evidence type="ECO:0000256" key="7">
    <source>
        <dbReference type="ARBA" id="ARBA00023180"/>
    </source>
</evidence>
<evidence type="ECO:0000313" key="15">
    <source>
        <dbReference type="Proteomes" id="UP000007110"/>
    </source>
</evidence>
<evidence type="ECO:0000256" key="11">
    <source>
        <dbReference type="ARBA" id="ARBA00072696"/>
    </source>
</evidence>
<evidence type="ECO:0000256" key="3">
    <source>
        <dbReference type="ARBA" id="ARBA00022729"/>
    </source>
</evidence>
<organism evidence="14 15">
    <name type="scientific">Strongylocentrotus purpuratus</name>
    <name type="common">Purple sea urchin</name>
    <dbReference type="NCBI Taxonomy" id="7668"/>
    <lineage>
        <taxon>Eukaryota</taxon>
        <taxon>Metazoa</taxon>
        <taxon>Echinodermata</taxon>
        <taxon>Eleutherozoa</taxon>
        <taxon>Echinozoa</taxon>
        <taxon>Echinoidea</taxon>
        <taxon>Euechinoidea</taxon>
        <taxon>Echinacea</taxon>
        <taxon>Camarodonta</taxon>
        <taxon>Echinidea</taxon>
        <taxon>Strongylocentrotidae</taxon>
        <taxon>Strongylocentrotus</taxon>
    </lineage>
</organism>
<evidence type="ECO:0000256" key="1">
    <source>
        <dbReference type="ARBA" id="ARBA00004319"/>
    </source>
</evidence>
<dbReference type="SUPFAM" id="SSF47473">
    <property type="entry name" value="EF-hand"/>
    <property type="match status" value="2"/>
</dbReference>
<dbReference type="Proteomes" id="UP000007110">
    <property type="component" value="Unassembled WGS sequence"/>
</dbReference>
<dbReference type="EnsemblMetazoa" id="XM_003728847">
    <property type="protein sequence ID" value="XP_003728895"/>
    <property type="gene ID" value="LOC752471"/>
</dbReference>
<keyword evidence="5" id="KW-0256">Endoplasmic reticulum</keyword>
<accession>A0A7M7GH88</accession>
<feature type="signal peptide" evidence="12">
    <location>
        <begin position="1"/>
        <end position="20"/>
    </location>
</feature>
<keyword evidence="6" id="KW-0106">Calcium</keyword>
<dbReference type="InterPro" id="IPR018247">
    <property type="entry name" value="EF_Hand_1_Ca_BS"/>
</dbReference>
<dbReference type="GO" id="GO:0005788">
    <property type="term" value="C:endoplasmic reticulum lumen"/>
    <property type="evidence" value="ECO:0007669"/>
    <property type="project" value="UniProtKB-SubCell"/>
</dbReference>
<dbReference type="KEGG" id="spu:752471"/>
<evidence type="ECO:0000256" key="4">
    <source>
        <dbReference type="ARBA" id="ARBA00022737"/>
    </source>
</evidence>
<evidence type="ECO:0000256" key="6">
    <source>
        <dbReference type="ARBA" id="ARBA00022837"/>
    </source>
</evidence>
<reference evidence="15" key="1">
    <citation type="submission" date="2015-02" db="EMBL/GenBank/DDBJ databases">
        <title>Genome sequencing for Strongylocentrotus purpuratus.</title>
        <authorList>
            <person name="Murali S."/>
            <person name="Liu Y."/>
            <person name="Vee V."/>
            <person name="English A."/>
            <person name="Wang M."/>
            <person name="Skinner E."/>
            <person name="Han Y."/>
            <person name="Muzny D.M."/>
            <person name="Worley K.C."/>
            <person name="Gibbs R.A."/>
        </authorList>
    </citation>
    <scope>NUCLEOTIDE SEQUENCE</scope>
</reference>
<name>A0A7M7GH88_STRPU</name>
<reference evidence="14" key="2">
    <citation type="submission" date="2021-01" db="UniProtKB">
        <authorList>
            <consortium name="EnsemblMetazoa"/>
        </authorList>
    </citation>
    <scope>IDENTIFICATION</scope>
</reference>
<dbReference type="PANTHER" id="PTHR10827">
    <property type="entry name" value="RETICULOCALBIN"/>
    <property type="match status" value="1"/>
</dbReference>
<feature type="domain" description="EF-hand" evidence="13">
    <location>
        <begin position="70"/>
        <end position="105"/>
    </location>
</feature>
<dbReference type="Gene3D" id="1.10.238.10">
    <property type="entry name" value="EF-hand"/>
    <property type="match status" value="2"/>
</dbReference>
<dbReference type="Pfam" id="PF13499">
    <property type="entry name" value="EF-hand_7"/>
    <property type="match status" value="1"/>
</dbReference>
<dbReference type="AlphaFoldDB" id="A0A7M7GH88"/>
<evidence type="ECO:0000256" key="10">
    <source>
        <dbReference type="ARBA" id="ARBA00063143"/>
    </source>
</evidence>
<evidence type="ECO:0000256" key="8">
    <source>
        <dbReference type="ARBA" id="ARBA00023186"/>
    </source>
</evidence>
<evidence type="ECO:0000256" key="12">
    <source>
        <dbReference type="SAM" id="SignalP"/>
    </source>
</evidence>
<keyword evidence="4" id="KW-0677">Repeat</keyword>
<evidence type="ECO:0000256" key="5">
    <source>
        <dbReference type="ARBA" id="ARBA00022824"/>
    </source>
</evidence>
<dbReference type="GO" id="GO:0005509">
    <property type="term" value="F:calcium ion binding"/>
    <property type="evidence" value="ECO:0007669"/>
    <property type="project" value="InterPro"/>
</dbReference>
<dbReference type="OMA" id="FEADVDH"/>
<dbReference type="Pfam" id="PF13202">
    <property type="entry name" value="EF-hand_5"/>
    <property type="match status" value="1"/>
</dbReference>
<dbReference type="InterPro" id="IPR011992">
    <property type="entry name" value="EF-hand-dom_pair"/>
</dbReference>